<accession>A0A0P6X0B9</accession>
<feature type="binding site" evidence="9">
    <location>
        <begin position="127"/>
        <end position="132"/>
    </location>
    <ligand>
        <name>ATP</name>
        <dbReference type="ChEBI" id="CHEBI:30616"/>
    </ligand>
</feature>
<dbReference type="PRINTS" id="PR00775">
    <property type="entry name" value="HEATSHOCK90"/>
</dbReference>
<evidence type="ECO:0000256" key="5">
    <source>
        <dbReference type="ARBA" id="ARBA00022840"/>
    </source>
</evidence>
<evidence type="ECO:0000256" key="1">
    <source>
        <dbReference type="ARBA" id="ARBA00004496"/>
    </source>
</evidence>
<dbReference type="GO" id="GO:0016887">
    <property type="term" value="F:ATP hydrolysis activity"/>
    <property type="evidence" value="ECO:0007669"/>
    <property type="project" value="InterPro"/>
</dbReference>
<evidence type="ECO:0000256" key="7">
    <source>
        <dbReference type="ARBA" id="ARBA00023186"/>
    </source>
</evidence>
<dbReference type="PIRSF" id="PIRSF002583">
    <property type="entry name" value="Hsp90"/>
    <property type="match status" value="1"/>
</dbReference>
<feature type="binding site" evidence="9">
    <location>
        <position position="42"/>
    </location>
    <ligand>
        <name>ATP</name>
        <dbReference type="ChEBI" id="CHEBI:30616"/>
    </ligand>
</feature>
<dbReference type="OrthoDB" id="9802640at2"/>
<dbReference type="SUPFAM" id="SSF55874">
    <property type="entry name" value="ATPase domain of HSP90 chaperone/DNA topoisomerase II/histidine kinase"/>
    <property type="match status" value="1"/>
</dbReference>
<gene>
    <name evidence="8" type="primary">htpG</name>
    <name evidence="10" type="ORF">ADM99_06170</name>
</gene>
<evidence type="ECO:0000256" key="4">
    <source>
        <dbReference type="ARBA" id="ARBA00022741"/>
    </source>
</evidence>
<dbReference type="RefSeq" id="WP_062421261.1">
    <property type="nucleotide sequence ID" value="NZ_BBYA01000008.1"/>
</dbReference>
<dbReference type="NCBIfam" id="NF003555">
    <property type="entry name" value="PRK05218.1"/>
    <property type="match status" value="1"/>
</dbReference>
<comment type="caution">
    <text evidence="8">Lacks conserved residue(s) required for the propagation of feature annotation.</text>
</comment>
<name>A0A0P6X0B9_9CHLR</name>
<dbReference type="GO" id="GO:0051082">
    <property type="term" value="F:unfolded protein binding"/>
    <property type="evidence" value="ECO:0007669"/>
    <property type="project" value="UniProtKB-UniRule"/>
</dbReference>
<dbReference type="InterPro" id="IPR020575">
    <property type="entry name" value="Hsp90_N"/>
</dbReference>
<dbReference type="CDD" id="cd16927">
    <property type="entry name" value="HATPase_Hsp90-like"/>
    <property type="match status" value="1"/>
</dbReference>
<dbReference type="InterPro" id="IPR037196">
    <property type="entry name" value="HSP90_C"/>
</dbReference>
<keyword evidence="4 8" id="KW-0547">Nucleotide-binding</keyword>
<dbReference type="InterPro" id="IPR001404">
    <property type="entry name" value="Hsp90_fam"/>
</dbReference>
<feature type="binding site" evidence="9">
    <location>
        <position position="84"/>
    </location>
    <ligand>
        <name>ATP</name>
        <dbReference type="ChEBI" id="CHEBI:30616"/>
    </ligand>
</feature>
<keyword evidence="11" id="KW-1185">Reference proteome</keyword>
<dbReference type="Pfam" id="PF13589">
    <property type="entry name" value="HATPase_c_3"/>
    <property type="match status" value="1"/>
</dbReference>
<feature type="binding site" evidence="9">
    <location>
        <position position="38"/>
    </location>
    <ligand>
        <name>ATP</name>
        <dbReference type="ChEBI" id="CHEBI:30616"/>
    </ligand>
</feature>
<keyword evidence="7 8" id="KW-0143">Chaperone</keyword>
<keyword evidence="5 8" id="KW-0067">ATP-binding</keyword>
<dbReference type="Gene3D" id="1.20.120.790">
    <property type="entry name" value="Heat shock protein 90, C-terminal domain"/>
    <property type="match status" value="1"/>
</dbReference>
<comment type="subunit">
    <text evidence="8">Homodimer.</text>
</comment>
<dbReference type="GO" id="GO:0005524">
    <property type="term" value="F:ATP binding"/>
    <property type="evidence" value="ECO:0007669"/>
    <property type="project" value="UniProtKB-UniRule"/>
</dbReference>
<keyword evidence="3 8" id="KW-0963">Cytoplasm</keyword>
<dbReference type="SUPFAM" id="SSF110942">
    <property type="entry name" value="HSP90 C-terminal domain"/>
    <property type="match status" value="1"/>
</dbReference>
<comment type="function">
    <text evidence="8">Molecular chaperone. Has ATPase activity.</text>
</comment>
<evidence type="ECO:0000256" key="3">
    <source>
        <dbReference type="ARBA" id="ARBA00022490"/>
    </source>
</evidence>
<feature type="region of interest" description="C" evidence="8">
    <location>
        <begin position="546"/>
        <end position="620"/>
    </location>
</feature>
<dbReference type="InterPro" id="IPR036890">
    <property type="entry name" value="HATPase_C_sf"/>
</dbReference>
<reference evidence="10 11" key="1">
    <citation type="submission" date="2015-07" db="EMBL/GenBank/DDBJ databases">
        <title>Genome sequence of Leptolinea tardivitalis DSM 16556.</title>
        <authorList>
            <person name="Hemp J."/>
            <person name="Ward L.M."/>
            <person name="Pace L.A."/>
            <person name="Fischer W.W."/>
        </authorList>
    </citation>
    <scope>NUCLEOTIDE SEQUENCE [LARGE SCALE GENOMIC DNA]</scope>
    <source>
        <strain evidence="10 11">YMTK-2</strain>
    </source>
</reference>
<dbReference type="SUPFAM" id="SSF54211">
    <property type="entry name" value="Ribosomal protein S5 domain 2-like"/>
    <property type="match status" value="1"/>
</dbReference>
<feature type="binding site" evidence="9">
    <location>
        <begin position="104"/>
        <end position="105"/>
    </location>
    <ligand>
        <name>ATP</name>
        <dbReference type="ChEBI" id="CHEBI:30616"/>
    </ligand>
</feature>
<dbReference type="EMBL" id="LGCK01000007">
    <property type="protein sequence ID" value="KPL72671.1"/>
    <property type="molecule type" value="Genomic_DNA"/>
</dbReference>
<dbReference type="Gene3D" id="3.30.565.10">
    <property type="entry name" value="Histidine kinase-like ATPase, C-terminal domain"/>
    <property type="match status" value="1"/>
</dbReference>
<evidence type="ECO:0000256" key="9">
    <source>
        <dbReference type="PIRSR" id="PIRSR002583-1"/>
    </source>
</evidence>
<evidence type="ECO:0000313" key="10">
    <source>
        <dbReference type="EMBL" id="KPL72671.1"/>
    </source>
</evidence>
<feature type="binding site" evidence="9">
    <location>
        <position position="178"/>
    </location>
    <ligand>
        <name>ATP</name>
        <dbReference type="ChEBI" id="CHEBI:30616"/>
    </ligand>
</feature>
<dbReference type="STRING" id="229920.ADM99_06170"/>
<dbReference type="PANTHER" id="PTHR11528">
    <property type="entry name" value="HEAT SHOCK PROTEIN 90 FAMILY MEMBER"/>
    <property type="match status" value="1"/>
</dbReference>
<organism evidence="10 11">
    <name type="scientific">Leptolinea tardivitalis</name>
    <dbReference type="NCBI Taxonomy" id="229920"/>
    <lineage>
        <taxon>Bacteria</taxon>
        <taxon>Bacillati</taxon>
        <taxon>Chloroflexota</taxon>
        <taxon>Anaerolineae</taxon>
        <taxon>Anaerolineales</taxon>
        <taxon>Anaerolineaceae</taxon>
        <taxon>Leptolinea</taxon>
    </lineage>
</organism>
<dbReference type="FunFam" id="3.30.565.10:FF:000009">
    <property type="entry name" value="Molecular chaperone HtpG"/>
    <property type="match status" value="1"/>
</dbReference>
<proteinExistence type="inferred from homology"/>
<evidence type="ECO:0000256" key="8">
    <source>
        <dbReference type="HAMAP-Rule" id="MF_00505"/>
    </source>
</evidence>
<evidence type="ECO:0000256" key="6">
    <source>
        <dbReference type="ARBA" id="ARBA00023016"/>
    </source>
</evidence>
<dbReference type="GO" id="GO:0140662">
    <property type="term" value="F:ATP-dependent protein folding chaperone"/>
    <property type="evidence" value="ECO:0007669"/>
    <property type="project" value="InterPro"/>
</dbReference>
<feature type="binding site" evidence="9">
    <location>
        <position position="330"/>
    </location>
    <ligand>
        <name>ATP</name>
        <dbReference type="ChEBI" id="CHEBI:30616"/>
    </ligand>
</feature>
<keyword evidence="6 8" id="KW-0346">Stress response</keyword>
<comment type="caution">
    <text evidence="10">The sequence shown here is derived from an EMBL/GenBank/DDBJ whole genome shotgun (WGS) entry which is preliminary data.</text>
</comment>
<comment type="similarity">
    <text evidence="2 8">Belongs to the heat shock protein 90 family.</text>
</comment>
<dbReference type="Gene3D" id="3.40.50.11260">
    <property type="match status" value="1"/>
</dbReference>
<dbReference type="Gene3D" id="3.30.230.80">
    <property type="match status" value="1"/>
</dbReference>
<dbReference type="InterPro" id="IPR019805">
    <property type="entry name" value="Heat_shock_protein_90_CS"/>
</dbReference>
<dbReference type="HAMAP" id="MF_00505">
    <property type="entry name" value="HSP90"/>
    <property type="match status" value="1"/>
</dbReference>
<dbReference type="PROSITE" id="PS00298">
    <property type="entry name" value="HSP90"/>
    <property type="match status" value="1"/>
</dbReference>
<evidence type="ECO:0000256" key="2">
    <source>
        <dbReference type="ARBA" id="ARBA00008239"/>
    </source>
</evidence>
<protein>
    <recommendedName>
        <fullName evidence="8">Chaperone protein HtpG</fullName>
    </recommendedName>
    <alternativeName>
        <fullName evidence="8">Heat shock protein HtpG</fullName>
    </alternativeName>
    <alternativeName>
        <fullName evidence="8">High temperature protein G</fullName>
    </alternativeName>
</protein>
<dbReference type="GO" id="GO:0005737">
    <property type="term" value="C:cytoplasm"/>
    <property type="evidence" value="ECO:0007669"/>
    <property type="project" value="UniProtKB-SubCell"/>
</dbReference>
<feature type="binding site" evidence="9">
    <location>
        <position position="97"/>
    </location>
    <ligand>
        <name>ATP</name>
        <dbReference type="ChEBI" id="CHEBI:30616"/>
    </ligand>
</feature>
<dbReference type="Pfam" id="PF00183">
    <property type="entry name" value="HSP90"/>
    <property type="match status" value="1"/>
</dbReference>
<sequence>MSEQNTNSESLPFRAETRQLLNILIHSLYTDHEIFLRELISNASDALTRMNFEMLTNREILDPEAELGIWITTDPAARTLTIRDTGIGLTRSEMEENLGTIAHSGAKAFMQAAKNQESADLSNIIGQFGVGFYSVFMVADKVEVASHSFNKSEPSAEWVSDGQETYSIHEYDKPDRGTKITVYLKEDAAEFTDENRIRQLIKRHSDYVAFPIYVGTSTEQVNRQTALWRQNSQQISVQDANEFYKQFTMDQKEPLTYTHLAVDAPVQAYALLYIPAVAEHYLYTPRKQDGLRLYARKVLIQDYFRDLLPEYLRFIQGVVDSEDLPLNISRETIQSNRLLMQLKKLVTSKTIDMIRKLSEEKPDTYIEFWNLFGRYLKEGVASDFADYDNLVPLLRFHSLHHPTDLISLETYLSERRPGQQQIYYLLGEDEHSVVHSPHLDVVRQRNLDVLLLTDPLDSFMLLALKQYKDIPLVNVSDRDADLGEAAQPSDQQTQPVSEEVKTNLISRFSAQLGSKVAEVRTSDRLIESPARLVDTENSPAQEIQRVYQLMNQPLEVPRKVLEINPRHSLLVKLASLPADSDLAPLLIEQIYEDALLIEGLHPDPADMIGRIQQIMAAALK</sequence>
<dbReference type="AlphaFoldDB" id="A0A0P6X0B9"/>
<dbReference type="InterPro" id="IPR020568">
    <property type="entry name" value="Ribosomal_Su5_D2-typ_SF"/>
</dbReference>
<dbReference type="PATRIC" id="fig|229920.5.peg.1208"/>
<comment type="subcellular location">
    <subcellularLocation>
        <location evidence="1 8">Cytoplasm</location>
    </subcellularLocation>
</comment>
<feature type="region of interest" description="A; substrate-binding" evidence="8">
    <location>
        <begin position="1"/>
        <end position="330"/>
    </location>
</feature>
<evidence type="ECO:0000313" key="11">
    <source>
        <dbReference type="Proteomes" id="UP000050430"/>
    </source>
</evidence>
<dbReference type="Proteomes" id="UP000050430">
    <property type="component" value="Unassembled WGS sequence"/>
</dbReference>